<evidence type="ECO:0000313" key="17">
    <source>
        <dbReference type="EMBL" id="KAK2159987.1"/>
    </source>
</evidence>
<organism evidence="17 18">
    <name type="scientific">Paralvinella palmiformis</name>
    <dbReference type="NCBI Taxonomy" id="53620"/>
    <lineage>
        <taxon>Eukaryota</taxon>
        <taxon>Metazoa</taxon>
        <taxon>Spiralia</taxon>
        <taxon>Lophotrochozoa</taxon>
        <taxon>Annelida</taxon>
        <taxon>Polychaeta</taxon>
        <taxon>Sedentaria</taxon>
        <taxon>Canalipalpata</taxon>
        <taxon>Terebellida</taxon>
        <taxon>Terebelliformia</taxon>
        <taxon>Alvinellidae</taxon>
        <taxon>Paralvinella</taxon>
    </lineage>
</organism>
<keyword evidence="4" id="KW-0479">Metal-binding</keyword>
<dbReference type="SMART" id="SM00490">
    <property type="entry name" value="HELICc"/>
    <property type="match status" value="1"/>
</dbReference>
<keyword evidence="8" id="KW-0067">ATP-binding</keyword>
<feature type="signal peptide" evidence="14">
    <location>
        <begin position="1"/>
        <end position="23"/>
    </location>
</feature>
<dbReference type="InterPro" id="IPR034904">
    <property type="entry name" value="FSCA_dom_sf"/>
</dbReference>
<dbReference type="Gene3D" id="3.30.300.130">
    <property type="entry name" value="Fe-S cluster assembly (FSCA)"/>
    <property type="match status" value="1"/>
</dbReference>
<dbReference type="InterPro" id="IPR036498">
    <property type="entry name" value="Nfu/NifU_N_sf"/>
</dbReference>
<dbReference type="InterPro" id="IPR027417">
    <property type="entry name" value="P-loop_NTPase"/>
</dbReference>
<evidence type="ECO:0000256" key="7">
    <source>
        <dbReference type="ARBA" id="ARBA00022806"/>
    </source>
</evidence>
<evidence type="ECO:0000256" key="2">
    <source>
        <dbReference type="ARBA" id="ARBA00006420"/>
    </source>
</evidence>
<keyword evidence="5" id="KW-0547">Nucleotide-binding</keyword>
<dbReference type="FunFam" id="3.30.1370.70:FF:000002">
    <property type="entry name" value="NFU1 iron-sulfur cluster scaffold homolog, mitochondrial"/>
    <property type="match status" value="1"/>
</dbReference>
<evidence type="ECO:0000259" key="16">
    <source>
        <dbReference type="PROSITE" id="PS51194"/>
    </source>
</evidence>
<dbReference type="PROSITE" id="PS51194">
    <property type="entry name" value="HELICASE_CTER"/>
    <property type="match status" value="1"/>
</dbReference>
<accession>A0AAD9JVE7</accession>
<reference evidence="17" key="1">
    <citation type="journal article" date="2023" name="Mol. Biol. Evol.">
        <title>Third-Generation Sequencing Reveals the Adaptive Role of the Epigenome in Three Deep-Sea Polychaetes.</title>
        <authorList>
            <person name="Perez M."/>
            <person name="Aroh O."/>
            <person name="Sun Y."/>
            <person name="Lan Y."/>
            <person name="Juniper S.K."/>
            <person name="Young C.R."/>
            <person name="Angers B."/>
            <person name="Qian P.Y."/>
        </authorList>
    </citation>
    <scope>NUCLEOTIDE SEQUENCE</scope>
    <source>
        <strain evidence="17">P08H-3</strain>
    </source>
</reference>
<dbReference type="InterPro" id="IPR014001">
    <property type="entry name" value="Helicase_ATP-bd"/>
</dbReference>
<keyword evidence="10" id="KW-0408">Iron</keyword>
<evidence type="ECO:0000256" key="8">
    <source>
        <dbReference type="ARBA" id="ARBA00022840"/>
    </source>
</evidence>
<dbReference type="GO" id="GO:0051536">
    <property type="term" value="F:iron-sulfur cluster binding"/>
    <property type="evidence" value="ECO:0007669"/>
    <property type="project" value="UniProtKB-KW"/>
</dbReference>
<keyword evidence="7" id="KW-0347">Helicase</keyword>
<protein>
    <recommendedName>
        <fullName evidence="3">NFU1 iron-sulfur cluster scaffold homolog, mitochondrial</fullName>
    </recommendedName>
</protein>
<evidence type="ECO:0000256" key="3">
    <source>
        <dbReference type="ARBA" id="ARBA00018782"/>
    </source>
</evidence>
<dbReference type="EMBL" id="JAODUP010000142">
    <property type="protein sequence ID" value="KAK2159987.1"/>
    <property type="molecule type" value="Genomic_DNA"/>
</dbReference>
<dbReference type="InterPro" id="IPR044742">
    <property type="entry name" value="DEAD/DEAH_RhlB"/>
</dbReference>
<evidence type="ECO:0000313" key="18">
    <source>
        <dbReference type="Proteomes" id="UP001208570"/>
    </source>
</evidence>
<evidence type="ECO:0000256" key="10">
    <source>
        <dbReference type="ARBA" id="ARBA00023004"/>
    </source>
</evidence>
<feature type="region of interest" description="Disordered" evidence="13">
    <location>
        <begin position="705"/>
        <end position="769"/>
    </location>
</feature>
<dbReference type="GO" id="GO:0003724">
    <property type="term" value="F:RNA helicase activity"/>
    <property type="evidence" value="ECO:0007669"/>
    <property type="project" value="TreeGrafter"/>
</dbReference>
<dbReference type="PANTHER" id="PTHR47959">
    <property type="entry name" value="ATP-DEPENDENT RNA HELICASE RHLE-RELATED"/>
    <property type="match status" value="1"/>
</dbReference>
<comment type="caution">
    <text evidence="17">The sequence shown here is derived from an EMBL/GenBank/DDBJ whole genome shotgun (WGS) entry which is preliminary data.</text>
</comment>
<evidence type="ECO:0000256" key="1">
    <source>
        <dbReference type="ARBA" id="ARBA00004173"/>
    </source>
</evidence>
<dbReference type="GO" id="GO:0003676">
    <property type="term" value="F:nucleic acid binding"/>
    <property type="evidence" value="ECO:0007669"/>
    <property type="project" value="InterPro"/>
</dbReference>
<dbReference type="GO" id="GO:0016226">
    <property type="term" value="P:iron-sulfur cluster assembly"/>
    <property type="evidence" value="ECO:0007669"/>
    <property type="project" value="InterPro"/>
</dbReference>
<dbReference type="Gene3D" id="3.40.50.300">
    <property type="entry name" value="P-loop containing nucleotide triphosphate hydrolases"/>
    <property type="match status" value="2"/>
</dbReference>
<dbReference type="Gene3D" id="3.30.1370.70">
    <property type="entry name" value="Scaffold protein Nfu/NifU, N-terminal domain"/>
    <property type="match status" value="1"/>
</dbReference>
<keyword evidence="11" id="KW-0411">Iron-sulfur</keyword>
<dbReference type="Pfam" id="PF01106">
    <property type="entry name" value="NifU"/>
    <property type="match status" value="1"/>
</dbReference>
<dbReference type="SUPFAM" id="SSF110836">
    <property type="entry name" value="Hypothetical protein SAV1430"/>
    <property type="match status" value="1"/>
</dbReference>
<keyword evidence="12" id="KW-0496">Mitochondrion</keyword>
<evidence type="ECO:0000256" key="4">
    <source>
        <dbReference type="ARBA" id="ARBA00022723"/>
    </source>
</evidence>
<gene>
    <name evidence="17" type="ORF">LSH36_142g04014</name>
</gene>
<dbReference type="SMART" id="SM00932">
    <property type="entry name" value="Nfu_N"/>
    <property type="match status" value="1"/>
</dbReference>
<proteinExistence type="inferred from homology"/>
<feature type="domain" description="Helicase ATP-binding" evidence="15">
    <location>
        <begin position="273"/>
        <end position="423"/>
    </location>
</feature>
<dbReference type="Pfam" id="PF00271">
    <property type="entry name" value="Helicase_C"/>
    <property type="match status" value="1"/>
</dbReference>
<dbReference type="CDD" id="cd18787">
    <property type="entry name" value="SF2_C_DEAD"/>
    <property type="match status" value="1"/>
</dbReference>
<keyword evidence="9" id="KW-0809">Transit peptide</keyword>
<dbReference type="PROSITE" id="PS51192">
    <property type="entry name" value="HELICASE_ATP_BIND_1"/>
    <property type="match status" value="1"/>
</dbReference>
<feature type="compositionally biased region" description="Polar residues" evidence="13">
    <location>
        <begin position="727"/>
        <end position="747"/>
    </location>
</feature>
<dbReference type="Pfam" id="PF08712">
    <property type="entry name" value="Nfu_N"/>
    <property type="match status" value="1"/>
</dbReference>
<evidence type="ECO:0000256" key="11">
    <source>
        <dbReference type="ARBA" id="ARBA00023014"/>
    </source>
</evidence>
<feature type="domain" description="Helicase C-terminal" evidence="16">
    <location>
        <begin position="456"/>
        <end position="599"/>
    </location>
</feature>
<dbReference type="Pfam" id="PF00270">
    <property type="entry name" value="DEAD"/>
    <property type="match status" value="1"/>
</dbReference>
<comment type="similarity">
    <text evidence="2">Belongs to the NifU family.</text>
</comment>
<dbReference type="GO" id="GO:0005739">
    <property type="term" value="C:mitochondrion"/>
    <property type="evidence" value="ECO:0007669"/>
    <property type="project" value="UniProtKB-SubCell"/>
</dbReference>
<sequence>MATRMSGRLSLGVFSRLLNLVGPVTVRSESHLHSQSGTRHILTRSSYHYKQSLPQLQQCRSMFVQTQETPNPNSLKFIPGTTVLSDGTRDFPNSKSAQVSPLAKQLFRVTGVKGVFFGTDYITVTKSDEDLDWQLLKPDIFGVLMDFFTSGQPVLSVEQEPVQENEEEDDETVSMIKELLDTRIRPTVQEDGGDIIFMGFDDGVVKLKMQGSCSSCPSSIVTLKQGVQNMLQFYVPEVVSVEQNEKTSRPKEKEQDDYALKGDFEKFDLSPWIVKNLERTGTGKTVLVLAPTRELAKQTANVFSDLSSRLSVLAVYGGTPYGPQETCIRAGVDIICGTPGRIQDLLNKQILNLDDLEYVILDEVDRMMDMGFADSVDDIIKHRYQQKRGGDMSDNPQTLMFSATLPGWIHKMIKKYLREDSVLLDLVGRDSVRTSTTVKHLALKCPPYSLEMMIADLLQVHVGNFGRAMVFCETKREADKLAISSLIKQETHVLHGDIPQDKREMVLRKFREGGYRCLITTDVAARGLDIPEVDLVIMCSPPKDVDAYIHRSGRTGRAGRAGISVLLYDHKTEYELRRIEKHAFRFVKPPTAEQVNKAAIDDAIRTLDDIDTDVIRFYQEAAEQLIDTRGAVTALSAALAVIGGGMQTHTRSLITSQRSCVFDLPSHMDKAVADQWTDTKYDKLNKPSKLPDLAPIEKREIEERNRFRSRSYTGYQSRDFEGRNRYRNTSNKNYQPRNGYRSNWNEHGTNKHGFGGDRHPAKGYKTGFRDDQYDEDMEEHLFEGQFRKRNYSV</sequence>
<evidence type="ECO:0000256" key="9">
    <source>
        <dbReference type="ARBA" id="ARBA00022946"/>
    </source>
</evidence>
<dbReference type="Proteomes" id="UP001208570">
    <property type="component" value="Unassembled WGS sequence"/>
</dbReference>
<evidence type="ECO:0000256" key="14">
    <source>
        <dbReference type="SAM" id="SignalP"/>
    </source>
</evidence>
<evidence type="ECO:0000256" key="6">
    <source>
        <dbReference type="ARBA" id="ARBA00022801"/>
    </source>
</evidence>
<dbReference type="InterPro" id="IPR014824">
    <property type="entry name" value="Nfu/NifU_N"/>
</dbReference>
<keyword evidence="14" id="KW-0732">Signal</keyword>
<dbReference type="GO" id="GO:0005829">
    <property type="term" value="C:cytosol"/>
    <property type="evidence" value="ECO:0007669"/>
    <property type="project" value="TreeGrafter"/>
</dbReference>
<dbReference type="SUPFAM" id="SSF117916">
    <property type="entry name" value="Fe-S cluster assembly (FSCA) domain-like"/>
    <property type="match status" value="1"/>
</dbReference>
<dbReference type="GO" id="GO:0016787">
    <property type="term" value="F:hydrolase activity"/>
    <property type="evidence" value="ECO:0007669"/>
    <property type="project" value="UniProtKB-KW"/>
</dbReference>
<keyword evidence="18" id="KW-1185">Reference proteome</keyword>
<evidence type="ECO:0000256" key="12">
    <source>
        <dbReference type="ARBA" id="ARBA00023128"/>
    </source>
</evidence>
<dbReference type="InterPro" id="IPR050079">
    <property type="entry name" value="DEAD_box_RNA_helicase"/>
</dbReference>
<name>A0AAD9JVE7_9ANNE</name>
<dbReference type="FunFam" id="3.30.300.130:FF:000001">
    <property type="entry name" value="NFU1 iron-sulfur cluster scaffold"/>
    <property type="match status" value="1"/>
</dbReference>
<dbReference type="GO" id="GO:0005524">
    <property type="term" value="F:ATP binding"/>
    <property type="evidence" value="ECO:0007669"/>
    <property type="project" value="UniProtKB-KW"/>
</dbReference>
<dbReference type="InterPro" id="IPR059027">
    <property type="entry name" value="DD_DDX21-DDX50"/>
</dbReference>
<dbReference type="InterPro" id="IPR001075">
    <property type="entry name" value="NIF_FeS_clus_asmbl_NifU_C"/>
</dbReference>
<keyword evidence="6" id="KW-0378">Hydrolase</keyword>
<dbReference type="AlphaFoldDB" id="A0AAD9JVE7"/>
<comment type="subcellular location">
    <subcellularLocation>
        <location evidence="1">Mitochondrion</location>
    </subcellularLocation>
</comment>
<feature type="chain" id="PRO_5041931824" description="NFU1 iron-sulfur cluster scaffold homolog, mitochondrial" evidence="14">
    <location>
        <begin position="24"/>
        <end position="793"/>
    </location>
</feature>
<dbReference type="Pfam" id="PF26142">
    <property type="entry name" value="DD_DDX21-DDX50"/>
    <property type="match status" value="1"/>
</dbReference>
<dbReference type="InterPro" id="IPR001650">
    <property type="entry name" value="Helicase_C-like"/>
</dbReference>
<dbReference type="CDD" id="cd00268">
    <property type="entry name" value="DEADc"/>
    <property type="match status" value="1"/>
</dbReference>
<evidence type="ECO:0000259" key="15">
    <source>
        <dbReference type="PROSITE" id="PS51192"/>
    </source>
</evidence>
<dbReference type="PANTHER" id="PTHR47959:SF1">
    <property type="entry name" value="ATP-DEPENDENT RNA HELICASE DBPA"/>
    <property type="match status" value="1"/>
</dbReference>
<evidence type="ECO:0000256" key="13">
    <source>
        <dbReference type="SAM" id="MobiDB-lite"/>
    </source>
</evidence>
<dbReference type="GO" id="GO:0005506">
    <property type="term" value="F:iron ion binding"/>
    <property type="evidence" value="ECO:0007669"/>
    <property type="project" value="InterPro"/>
</dbReference>
<evidence type="ECO:0000256" key="5">
    <source>
        <dbReference type="ARBA" id="ARBA00022741"/>
    </source>
</evidence>
<dbReference type="SUPFAM" id="SSF52540">
    <property type="entry name" value="P-loop containing nucleoside triphosphate hydrolases"/>
    <property type="match status" value="1"/>
</dbReference>
<dbReference type="InterPro" id="IPR011545">
    <property type="entry name" value="DEAD/DEAH_box_helicase_dom"/>
</dbReference>
<dbReference type="SMART" id="SM00487">
    <property type="entry name" value="DEXDc"/>
    <property type="match status" value="1"/>
</dbReference>